<name>A0A0A1TUI5_ENTIV</name>
<feature type="compositionally biased region" description="Polar residues" evidence="1">
    <location>
        <begin position="1"/>
        <end position="21"/>
    </location>
</feature>
<evidence type="ECO:0000313" key="3">
    <source>
        <dbReference type="Proteomes" id="UP000014680"/>
    </source>
</evidence>
<dbReference type="OrthoDB" id="26249at2759"/>
<dbReference type="KEGG" id="eiv:EIN_468340"/>
<organism evidence="2 3">
    <name type="scientific">Entamoeba invadens IP1</name>
    <dbReference type="NCBI Taxonomy" id="370355"/>
    <lineage>
        <taxon>Eukaryota</taxon>
        <taxon>Amoebozoa</taxon>
        <taxon>Evosea</taxon>
        <taxon>Archamoebae</taxon>
        <taxon>Mastigamoebida</taxon>
        <taxon>Entamoebidae</taxon>
        <taxon>Entamoeba</taxon>
    </lineage>
</organism>
<gene>
    <name evidence="2" type="ORF">EIN_468340</name>
</gene>
<dbReference type="GeneID" id="14882635"/>
<evidence type="ECO:0000313" key="2">
    <source>
        <dbReference type="EMBL" id="ELP83700.1"/>
    </source>
</evidence>
<dbReference type="AlphaFoldDB" id="A0A0A1TUI5"/>
<dbReference type="VEuPathDB" id="AmoebaDB:EIN_468340"/>
<proteinExistence type="predicted"/>
<protein>
    <submittedName>
        <fullName evidence="2">Uncharacterized protein</fullName>
    </submittedName>
</protein>
<accession>A0A0A1TUI5</accession>
<dbReference type="OMA" id="MSKNGRM"/>
<sequence>MSLVSTKQSGVGNSGRLSSTARHGKRMSMIPTLSLSKTEQTKDPKKFARLSFSEEFQEKMHDQKSIEIEIDLYTGVSIPYKTTIGETILSIIKYCEATYDLQKNSIVMVYKENFLLPCLSLSDVPDLISDKHPVIQALKDSHL</sequence>
<dbReference type="EMBL" id="KB207240">
    <property type="protein sequence ID" value="ELP83700.1"/>
    <property type="molecule type" value="Genomic_DNA"/>
</dbReference>
<evidence type="ECO:0000256" key="1">
    <source>
        <dbReference type="SAM" id="MobiDB-lite"/>
    </source>
</evidence>
<keyword evidence="3" id="KW-1185">Reference proteome</keyword>
<feature type="region of interest" description="Disordered" evidence="1">
    <location>
        <begin position="1"/>
        <end position="25"/>
    </location>
</feature>
<dbReference type="Proteomes" id="UP000014680">
    <property type="component" value="Unassembled WGS sequence"/>
</dbReference>
<reference evidence="2 3" key="1">
    <citation type="submission" date="2012-10" db="EMBL/GenBank/DDBJ databases">
        <authorList>
            <person name="Zafar N."/>
            <person name="Inman J."/>
            <person name="Hall N."/>
            <person name="Lorenzi H."/>
            <person name="Caler E."/>
        </authorList>
    </citation>
    <scope>NUCLEOTIDE SEQUENCE [LARGE SCALE GENOMIC DNA]</scope>
    <source>
        <strain evidence="2 3">IP1</strain>
    </source>
</reference>
<dbReference type="RefSeq" id="XP_004183046.1">
    <property type="nucleotide sequence ID" value="XM_004182998.1"/>
</dbReference>